<keyword evidence="3" id="KW-0408">Iron</keyword>
<gene>
    <name evidence="7" type="ORF">NB063_08550</name>
</gene>
<keyword evidence="8" id="KW-1185">Reference proteome</keyword>
<dbReference type="PROSITE" id="PS51318">
    <property type="entry name" value="TAT"/>
    <property type="match status" value="1"/>
</dbReference>
<keyword evidence="2" id="KW-0378">Hydrolase</keyword>
<evidence type="ECO:0000256" key="3">
    <source>
        <dbReference type="ARBA" id="ARBA00023004"/>
    </source>
</evidence>
<evidence type="ECO:0000256" key="2">
    <source>
        <dbReference type="ARBA" id="ARBA00022801"/>
    </source>
</evidence>
<name>A0ABT0U1A6_9BACT</name>
<dbReference type="PANTHER" id="PTHR42988:SF2">
    <property type="entry name" value="CYCLIC NUCLEOTIDE PHOSPHODIESTERASE CBUA0032-RELATED"/>
    <property type="match status" value="1"/>
</dbReference>
<keyword evidence="1" id="KW-0479">Metal-binding</keyword>
<proteinExistence type="inferred from homology"/>
<dbReference type="SUPFAM" id="SSF56300">
    <property type="entry name" value="Metallo-dependent phosphatases"/>
    <property type="match status" value="1"/>
</dbReference>
<dbReference type="Gene3D" id="3.60.21.10">
    <property type="match status" value="1"/>
</dbReference>
<dbReference type="InterPro" id="IPR050884">
    <property type="entry name" value="CNP_phosphodiesterase-III"/>
</dbReference>
<dbReference type="InterPro" id="IPR006311">
    <property type="entry name" value="TAT_signal"/>
</dbReference>
<evidence type="ECO:0000313" key="7">
    <source>
        <dbReference type="EMBL" id="MCM2370653.1"/>
    </source>
</evidence>
<reference evidence="7 8" key="1">
    <citation type="journal article" date="2022" name="Syst. Appl. Microbiol.">
        <title>Rhodopirellula aestuarii sp. nov., a novel member of the genus Rhodopirellula isolated from brackish sediments collected in the Tagus River estuary, Portugal.</title>
        <authorList>
            <person name="Vitorino I.R."/>
            <person name="Klimek D."/>
            <person name="Calusinska M."/>
            <person name="Lobo-da-Cunha A."/>
            <person name="Vasconcelos V."/>
            <person name="Lage O.M."/>
        </authorList>
    </citation>
    <scope>NUCLEOTIDE SEQUENCE [LARGE SCALE GENOMIC DNA]</scope>
    <source>
        <strain evidence="7 8">ICT_H3.1</strain>
    </source>
</reference>
<protein>
    <submittedName>
        <fullName evidence="7">Metallophosphoesterase</fullName>
    </submittedName>
</protein>
<comment type="caution">
    <text evidence="7">The sequence shown here is derived from an EMBL/GenBank/DDBJ whole genome shotgun (WGS) entry which is preliminary data.</text>
</comment>
<dbReference type="PANTHER" id="PTHR42988">
    <property type="entry name" value="PHOSPHOHYDROLASE"/>
    <property type="match status" value="1"/>
</dbReference>
<evidence type="ECO:0000256" key="5">
    <source>
        <dbReference type="SAM" id="SignalP"/>
    </source>
</evidence>
<feature type="chain" id="PRO_5046624255" evidence="5">
    <location>
        <begin position="33"/>
        <end position="310"/>
    </location>
</feature>
<organism evidence="7 8">
    <name type="scientific">Aporhodopirellula aestuarii</name>
    <dbReference type="NCBI Taxonomy" id="2950107"/>
    <lineage>
        <taxon>Bacteria</taxon>
        <taxon>Pseudomonadati</taxon>
        <taxon>Planctomycetota</taxon>
        <taxon>Planctomycetia</taxon>
        <taxon>Pirellulales</taxon>
        <taxon>Pirellulaceae</taxon>
        <taxon>Aporhodopirellula</taxon>
    </lineage>
</organism>
<feature type="signal peptide" evidence="5">
    <location>
        <begin position="1"/>
        <end position="32"/>
    </location>
</feature>
<evidence type="ECO:0000256" key="4">
    <source>
        <dbReference type="ARBA" id="ARBA00025742"/>
    </source>
</evidence>
<feature type="domain" description="Calcineurin-like phosphoesterase" evidence="6">
    <location>
        <begin position="43"/>
        <end position="241"/>
    </location>
</feature>
<evidence type="ECO:0000259" key="6">
    <source>
        <dbReference type="Pfam" id="PF00149"/>
    </source>
</evidence>
<comment type="similarity">
    <text evidence="4">Belongs to the cyclic nucleotide phosphodiesterase class-III family.</text>
</comment>
<dbReference type="Proteomes" id="UP001202961">
    <property type="component" value="Unassembled WGS sequence"/>
</dbReference>
<dbReference type="RefSeq" id="WP_250928320.1">
    <property type="nucleotide sequence ID" value="NZ_JAMQBK010000024.1"/>
</dbReference>
<dbReference type="EMBL" id="JAMQBK010000024">
    <property type="protein sequence ID" value="MCM2370653.1"/>
    <property type="molecule type" value="Genomic_DNA"/>
</dbReference>
<dbReference type="Pfam" id="PF00149">
    <property type="entry name" value="Metallophos"/>
    <property type="match status" value="1"/>
</dbReference>
<accession>A0ABT0U1A6</accession>
<keyword evidence="5" id="KW-0732">Signal</keyword>
<evidence type="ECO:0000313" key="8">
    <source>
        <dbReference type="Proteomes" id="UP001202961"/>
    </source>
</evidence>
<evidence type="ECO:0000256" key="1">
    <source>
        <dbReference type="ARBA" id="ARBA00022723"/>
    </source>
</evidence>
<sequence length="310" mass="34089">MSLHLIPASRRRFVQASLATAAVTLGCPSLMAATEESADHWALLADTHIAADKNAVSRGAHMFDNFNKIIDELLAEENKPLGVIINGDCARLRGRPGDYATLREAVDRITTAGLPVHMTMGNHDDRDPFYGAFTKQKPDAVLVDGKHVAILPGRHANLFLVDSLNIVNEVSGKLGEIQLQWLAKSLAEHSDKTAIVIGHHDPQFLPKGSTAKVSGLADTAKFIDVLHSQPHVQAYFYGHTHDWKLTKTSEGVLLINQPPCAYVFNPKRPNGWVLLEVQVETLAVELRALNKQHPQHGESHTLEHRFTTVS</sequence>
<dbReference type="InterPro" id="IPR029052">
    <property type="entry name" value="Metallo-depent_PP-like"/>
</dbReference>
<dbReference type="InterPro" id="IPR004843">
    <property type="entry name" value="Calcineurin-like_PHP"/>
</dbReference>